<dbReference type="AlphaFoldDB" id="A0A0Q3GW47"/>
<organism evidence="1">
    <name type="scientific">Brachypodium distachyon</name>
    <name type="common">Purple false brome</name>
    <name type="synonym">Trachynia distachya</name>
    <dbReference type="NCBI Taxonomy" id="15368"/>
    <lineage>
        <taxon>Eukaryota</taxon>
        <taxon>Viridiplantae</taxon>
        <taxon>Streptophyta</taxon>
        <taxon>Embryophyta</taxon>
        <taxon>Tracheophyta</taxon>
        <taxon>Spermatophyta</taxon>
        <taxon>Magnoliopsida</taxon>
        <taxon>Liliopsida</taxon>
        <taxon>Poales</taxon>
        <taxon>Poaceae</taxon>
        <taxon>BOP clade</taxon>
        <taxon>Pooideae</taxon>
        <taxon>Stipodae</taxon>
        <taxon>Brachypodieae</taxon>
        <taxon>Brachypodium</taxon>
    </lineage>
</organism>
<name>A0A0Q3GW47_BRADI</name>
<dbReference type="PANTHER" id="PTHR35503">
    <property type="entry name" value="OSJNBA0006M15.15 PROTEIN"/>
    <property type="match status" value="1"/>
</dbReference>
<dbReference type="EnsemblPlants" id="KQK15240">
    <property type="protein sequence ID" value="KQK15240"/>
    <property type="gene ID" value="BRADI_1g21416v3"/>
</dbReference>
<reference evidence="2" key="3">
    <citation type="submission" date="2018-08" db="UniProtKB">
        <authorList>
            <consortium name="EnsemblPlants"/>
        </authorList>
    </citation>
    <scope>IDENTIFICATION</scope>
    <source>
        <strain evidence="2">cv. Bd21</strain>
    </source>
</reference>
<dbReference type="Proteomes" id="UP000008810">
    <property type="component" value="Chromosome 1"/>
</dbReference>
<reference evidence="1" key="2">
    <citation type="submission" date="2017-06" db="EMBL/GenBank/DDBJ databases">
        <title>WGS assembly of Brachypodium distachyon.</title>
        <authorList>
            <consortium name="The International Brachypodium Initiative"/>
            <person name="Lucas S."/>
            <person name="Harmon-Smith M."/>
            <person name="Lail K."/>
            <person name="Tice H."/>
            <person name="Grimwood J."/>
            <person name="Bruce D."/>
            <person name="Barry K."/>
            <person name="Shu S."/>
            <person name="Lindquist E."/>
            <person name="Wang M."/>
            <person name="Pitluck S."/>
            <person name="Vogel J.P."/>
            <person name="Garvin D.F."/>
            <person name="Mockler T.C."/>
            <person name="Schmutz J."/>
            <person name="Rokhsar D."/>
            <person name="Bevan M.W."/>
        </authorList>
    </citation>
    <scope>NUCLEOTIDE SEQUENCE</scope>
    <source>
        <strain evidence="1">Bd21</strain>
    </source>
</reference>
<dbReference type="Gramene" id="KQK15240">
    <property type="protein sequence ID" value="KQK15240"/>
    <property type="gene ID" value="BRADI_1g21416v3"/>
</dbReference>
<protein>
    <submittedName>
        <fullName evidence="1 2">Uncharacterized protein</fullName>
    </submittedName>
</protein>
<proteinExistence type="predicted"/>
<dbReference type="EMBL" id="CM000880">
    <property type="protein sequence ID" value="KQK15240.2"/>
    <property type="molecule type" value="Genomic_DNA"/>
</dbReference>
<reference evidence="1 2" key="1">
    <citation type="journal article" date="2010" name="Nature">
        <title>Genome sequencing and analysis of the model grass Brachypodium distachyon.</title>
        <authorList>
            <consortium name="International Brachypodium Initiative"/>
        </authorList>
    </citation>
    <scope>NUCLEOTIDE SEQUENCE [LARGE SCALE GENOMIC DNA]</scope>
    <source>
        <strain evidence="1 2">Bd21</strain>
    </source>
</reference>
<accession>A0A0Q3GW47</accession>
<keyword evidence="3" id="KW-1185">Reference proteome</keyword>
<dbReference type="PANTHER" id="PTHR35503:SF3">
    <property type="entry name" value="OS07G0624150 PROTEIN"/>
    <property type="match status" value="1"/>
</dbReference>
<evidence type="ECO:0000313" key="2">
    <source>
        <dbReference type="EnsemblPlants" id="KQK15240"/>
    </source>
</evidence>
<dbReference type="InParanoid" id="A0A0Q3GW47"/>
<evidence type="ECO:0000313" key="3">
    <source>
        <dbReference type="Proteomes" id="UP000008810"/>
    </source>
</evidence>
<sequence length="153" mass="16496">MLCTYIYIYMHGRSLSLVRVYMYEYHMDRAVCHVRCEISSVEVTGLACTGDRGALFLRCHVSAGGGRTIQIDSRRHVSVHDNEAASSLTWRDVASLSCDGPSALMAADTRSVVFELRRRHRLGDPPAGPGPGPCGRFGALVVGAGGPRGGAME</sequence>
<gene>
    <name evidence="1" type="ORF">BRADI_1g21416v3</name>
</gene>
<dbReference type="OrthoDB" id="687396at2759"/>
<evidence type="ECO:0000313" key="1">
    <source>
        <dbReference type="EMBL" id="KQK15240.2"/>
    </source>
</evidence>